<protein>
    <submittedName>
        <fullName evidence="1">Uncharacterized protein</fullName>
    </submittedName>
</protein>
<sequence>MSEDLEVVREYNYIITLYDKRKRKIQFRDITGKDLEFLERILGEEKEGGLELNDAISILEKISVTSIQINRLTKRDILRVFKAVSENILCNYIPKVKWLEVCYALQNNSFVALEFFENQPMTKVMAMIQVHQNAIEQLKKPSQDK</sequence>
<dbReference type="EMBL" id="JQ245707">
    <property type="protein sequence ID" value="AEZ65664.1"/>
    <property type="molecule type" value="Genomic_DNA"/>
</dbReference>
<dbReference type="RefSeq" id="YP_007006077.1">
    <property type="nucleotide sequence ID" value="NC_019516.2"/>
</dbReference>
<evidence type="ECO:0000313" key="2">
    <source>
        <dbReference type="Proteomes" id="UP000007178"/>
    </source>
</evidence>
<proteinExistence type="predicted"/>
<evidence type="ECO:0000313" key="1">
    <source>
        <dbReference type="EMBL" id="AEZ65664.1"/>
    </source>
</evidence>
<dbReference type="Proteomes" id="UP000007178">
    <property type="component" value="Segment"/>
</dbReference>
<accession>H6WFT9</accession>
<dbReference type="GeneID" id="14013868"/>
<name>H6WFT9_9CAUD</name>
<reference evidence="1 2" key="1">
    <citation type="journal article" date="2012" name="Proc. Natl. Acad. Sci. U.S.A.">
        <title>A novel lineage of myoviruses infecting cyanobacteria is widespread in the oceans.</title>
        <authorList>
            <person name="Sabehi G."/>
            <person name="Shaulov L."/>
            <person name="Silver D.H."/>
            <person name="Yanai I."/>
            <person name="Harel A."/>
            <person name="Lindell D."/>
        </authorList>
    </citation>
    <scope>NUCLEOTIDE SEQUENCE [LARGE SCALE GENOMIC DNA]</scope>
</reference>
<organism evidence="1 2">
    <name type="scientific">Cyanophage S-TIM5</name>
    <dbReference type="NCBI Taxonomy" id="1137745"/>
    <lineage>
        <taxon>Viruses</taxon>
        <taxon>Duplodnaviria</taxon>
        <taxon>Heunggongvirae</taxon>
        <taxon>Uroviricota</taxon>
        <taxon>Caudoviricetes</taxon>
        <taxon>Aurunvirus</taxon>
        <taxon>Aurunvirus STIM5</taxon>
    </lineage>
</organism>
<keyword evidence="2" id="KW-1185">Reference proteome</keyword>
<dbReference type="KEGG" id="vg:14013868"/>